<name>A0A0N5AXN3_9BILA</name>
<protein>
    <submittedName>
        <fullName evidence="2">CHAD domain-containing protein</fullName>
    </submittedName>
</protein>
<evidence type="ECO:0000313" key="1">
    <source>
        <dbReference type="Proteomes" id="UP000046393"/>
    </source>
</evidence>
<proteinExistence type="predicted"/>
<reference evidence="2" key="1">
    <citation type="submission" date="2017-02" db="UniProtKB">
        <authorList>
            <consortium name="WormBaseParasite"/>
        </authorList>
    </citation>
    <scope>IDENTIFICATION</scope>
</reference>
<keyword evidence="1" id="KW-1185">Reference proteome</keyword>
<sequence length="261" mass="30475">MNLKIFQKNLLHFEKAIRKLIDSLNLLKSFASNTVPRRHEDTLNRYVYVLERLGRTSRITSDDIEGLRKEAVASFSSCSTNSTRMLELKKIIQLINAIPLTSKNSQYLMQYQYIVNWYYCQLRFISSPLERRRLFKEAKAKYRKIFDLLKDTDIYDKLPSYLHWSQLCYEYAELADDESLIWCKEGISCASANLTASSSRNSTLSLDRDNISLIDSLSSYTWNRKQKYISDTLEYIRDNVSKIETIMYSSGSVGIHESLMV</sequence>
<accession>A0A0N5AXN3</accession>
<dbReference type="Proteomes" id="UP000046393">
    <property type="component" value="Unplaced"/>
</dbReference>
<evidence type="ECO:0000313" key="2">
    <source>
        <dbReference type="WBParaSite" id="SMUV_0000971201-mRNA-1"/>
    </source>
</evidence>
<dbReference type="AlphaFoldDB" id="A0A0N5AXN3"/>
<organism evidence="1 2">
    <name type="scientific">Syphacia muris</name>
    <dbReference type="NCBI Taxonomy" id="451379"/>
    <lineage>
        <taxon>Eukaryota</taxon>
        <taxon>Metazoa</taxon>
        <taxon>Ecdysozoa</taxon>
        <taxon>Nematoda</taxon>
        <taxon>Chromadorea</taxon>
        <taxon>Rhabditida</taxon>
        <taxon>Spirurina</taxon>
        <taxon>Oxyuridomorpha</taxon>
        <taxon>Oxyuroidea</taxon>
        <taxon>Oxyuridae</taxon>
        <taxon>Syphacia</taxon>
    </lineage>
</organism>
<dbReference type="WBParaSite" id="SMUV_0000971201-mRNA-1">
    <property type="protein sequence ID" value="SMUV_0000971201-mRNA-1"/>
    <property type="gene ID" value="SMUV_0000971201"/>
</dbReference>